<keyword evidence="2" id="KW-1185">Reference proteome</keyword>
<name>A0A8G1RU65_9EURO</name>
<evidence type="ECO:0000313" key="2">
    <source>
        <dbReference type="Proteomes" id="UP000249789"/>
    </source>
</evidence>
<proteinExistence type="predicted"/>
<gene>
    <name evidence="1" type="ORF">BO72DRAFT_446144</name>
</gene>
<reference evidence="1 2" key="1">
    <citation type="submission" date="2018-02" db="EMBL/GenBank/DDBJ databases">
        <title>The genomes of Aspergillus section Nigri reveals drivers in fungal speciation.</title>
        <authorList>
            <consortium name="DOE Joint Genome Institute"/>
            <person name="Vesth T.C."/>
            <person name="Nybo J."/>
            <person name="Theobald S."/>
            <person name="Brandl J."/>
            <person name="Frisvad J.C."/>
            <person name="Nielsen K.F."/>
            <person name="Lyhne E.K."/>
            <person name="Kogle M.E."/>
            <person name="Kuo A."/>
            <person name="Riley R."/>
            <person name="Clum A."/>
            <person name="Nolan M."/>
            <person name="Lipzen A."/>
            <person name="Salamov A."/>
            <person name="Henrissat B."/>
            <person name="Wiebenga A."/>
            <person name="De vries R.P."/>
            <person name="Grigoriev I.V."/>
            <person name="Mortensen U.H."/>
            <person name="Andersen M.R."/>
            <person name="Baker S.E."/>
        </authorList>
    </citation>
    <scope>NUCLEOTIDE SEQUENCE [LARGE SCALE GENOMIC DNA]</scope>
    <source>
        <strain evidence="1 2">CBS 313.89</strain>
    </source>
</reference>
<accession>A0A8G1RU65</accession>
<evidence type="ECO:0000313" key="1">
    <source>
        <dbReference type="EMBL" id="RAK79314.1"/>
    </source>
</evidence>
<dbReference type="GeneID" id="63861560"/>
<organism evidence="1 2">
    <name type="scientific">Aspergillus fijiensis CBS 313.89</name>
    <dbReference type="NCBI Taxonomy" id="1448319"/>
    <lineage>
        <taxon>Eukaryota</taxon>
        <taxon>Fungi</taxon>
        <taxon>Dikarya</taxon>
        <taxon>Ascomycota</taxon>
        <taxon>Pezizomycotina</taxon>
        <taxon>Eurotiomycetes</taxon>
        <taxon>Eurotiomycetidae</taxon>
        <taxon>Eurotiales</taxon>
        <taxon>Aspergillaceae</taxon>
        <taxon>Aspergillus</taxon>
    </lineage>
</organism>
<dbReference type="RefSeq" id="XP_040803324.1">
    <property type="nucleotide sequence ID" value="XM_040944227.1"/>
</dbReference>
<dbReference type="EMBL" id="KZ824633">
    <property type="protein sequence ID" value="RAK79314.1"/>
    <property type="molecule type" value="Genomic_DNA"/>
</dbReference>
<dbReference type="AlphaFoldDB" id="A0A8G1RU65"/>
<dbReference type="VEuPathDB" id="FungiDB:BO72DRAFT_446144"/>
<sequence length="57" mass="5988">MTRSRGVAWRLPRCVGLGGVIAGLPVCLTFTPVYASGCHGCRWGRGVEGLGYGHAMP</sequence>
<protein>
    <submittedName>
        <fullName evidence="1">Uncharacterized protein</fullName>
    </submittedName>
</protein>
<dbReference type="Proteomes" id="UP000249789">
    <property type="component" value="Unassembled WGS sequence"/>
</dbReference>